<dbReference type="AlphaFoldDB" id="A0A426XVC9"/>
<organism evidence="2 3">
    <name type="scientific">Ensete ventricosum</name>
    <name type="common">Abyssinian banana</name>
    <name type="synonym">Musa ensete</name>
    <dbReference type="NCBI Taxonomy" id="4639"/>
    <lineage>
        <taxon>Eukaryota</taxon>
        <taxon>Viridiplantae</taxon>
        <taxon>Streptophyta</taxon>
        <taxon>Embryophyta</taxon>
        <taxon>Tracheophyta</taxon>
        <taxon>Spermatophyta</taxon>
        <taxon>Magnoliopsida</taxon>
        <taxon>Liliopsida</taxon>
        <taxon>Zingiberales</taxon>
        <taxon>Musaceae</taxon>
        <taxon>Ensete</taxon>
    </lineage>
</organism>
<evidence type="ECO:0000313" key="3">
    <source>
        <dbReference type="Proteomes" id="UP000287651"/>
    </source>
</evidence>
<reference evidence="2 3" key="1">
    <citation type="journal article" date="2014" name="Agronomy (Basel)">
        <title>A Draft Genome Sequence for Ensete ventricosum, the Drought-Tolerant Tree Against Hunger.</title>
        <authorList>
            <person name="Harrison J."/>
            <person name="Moore K.A."/>
            <person name="Paszkiewicz K."/>
            <person name="Jones T."/>
            <person name="Grant M."/>
            <person name="Ambacheew D."/>
            <person name="Muzemil S."/>
            <person name="Studholme D.J."/>
        </authorList>
    </citation>
    <scope>NUCLEOTIDE SEQUENCE [LARGE SCALE GENOMIC DNA]</scope>
</reference>
<feature type="region of interest" description="Disordered" evidence="1">
    <location>
        <begin position="34"/>
        <end position="66"/>
    </location>
</feature>
<proteinExistence type="predicted"/>
<protein>
    <submittedName>
        <fullName evidence="2">Uncharacterized protein</fullName>
    </submittedName>
</protein>
<evidence type="ECO:0000313" key="2">
    <source>
        <dbReference type="EMBL" id="RRT43432.1"/>
    </source>
</evidence>
<accession>A0A426XVC9</accession>
<dbReference type="EMBL" id="AMZH03017159">
    <property type="protein sequence ID" value="RRT43432.1"/>
    <property type="molecule type" value="Genomic_DNA"/>
</dbReference>
<name>A0A426XVC9_ENSVE</name>
<gene>
    <name evidence="2" type="ORF">B296_00037049</name>
</gene>
<dbReference type="Proteomes" id="UP000287651">
    <property type="component" value="Unassembled WGS sequence"/>
</dbReference>
<evidence type="ECO:0000256" key="1">
    <source>
        <dbReference type="SAM" id="MobiDB-lite"/>
    </source>
</evidence>
<comment type="caution">
    <text evidence="2">The sequence shown here is derived from an EMBL/GenBank/DDBJ whole genome shotgun (WGS) entry which is preliminary data.</text>
</comment>
<sequence length="221" mass="24066">MNNASACPLPRLNPHAYIASSFIASATIKRRAHLHAPKAEPPAFRAARSPRSRSRNLLKPTESRPSTVFELPPAPMEAKRAVAVLLVVLVAAVAVSTGGVDGARRVVEWPQTLAAADSDPKTTTTAACLMARLNSTDGWRPAEEITADRVQLSKTPDTVPRQLPKAQQAALQHLTTCPAVFFSSVEWIAFTISRLTSICRRKPDNKEMGNGRQIVKRRTET</sequence>